<evidence type="ECO:0000256" key="6">
    <source>
        <dbReference type="ARBA" id="ARBA00022692"/>
    </source>
</evidence>
<evidence type="ECO:0000256" key="2">
    <source>
        <dbReference type="ARBA" id="ARBA00004477"/>
    </source>
</evidence>
<name>A0A6A6PTX3_9PEZI</name>
<keyword evidence="9" id="KW-0256">Endoplasmic reticulum</keyword>
<gene>
    <name evidence="11" type="ORF">BDY17DRAFT_310449</name>
</gene>
<dbReference type="EMBL" id="MU001635">
    <property type="protein sequence ID" value="KAF2483442.1"/>
    <property type="molecule type" value="Genomic_DNA"/>
</dbReference>
<protein>
    <recommendedName>
        <fullName evidence="9">GPI-anchored wall transfer protein</fullName>
        <ecNumber evidence="9">2.3.-.-</ecNumber>
    </recommendedName>
</protein>
<evidence type="ECO:0000313" key="11">
    <source>
        <dbReference type="EMBL" id="KAF2483442.1"/>
    </source>
</evidence>
<dbReference type="EC" id="2.3.-.-" evidence="9"/>
<proteinExistence type="inferred from homology"/>
<keyword evidence="8 9" id="KW-0472">Membrane</keyword>
<dbReference type="GO" id="GO:0032216">
    <property type="term" value="F:glucosaminyl-phosphatidylinositol O-acyltransferase activity"/>
    <property type="evidence" value="ECO:0007669"/>
    <property type="project" value="TreeGrafter"/>
</dbReference>
<feature type="transmembrane region" description="Helical" evidence="9">
    <location>
        <begin position="407"/>
        <end position="427"/>
    </location>
</feature>
<accession>A0A6A6PTX3</accession>
<dbReference type="PANTHER" id="PTHR20661:SF0">
    <property type="entry name" value="PHOSPHATIDYLINOSITOL-GLYCAN BIOSYNTHESIS CLASS W PROTEIN"/>
    <property type="match status" value="1"/>
</dbReference>
<feature type="transmembrane region" description="Helical" evidence="9">
    <location>
        <begin position="499"/>
        <end position="520"/>
    </location>
</feature>
<feature type="transmembrane region" description="Helical" evidence="9">
    <location>
        <begin position="447"/>
        <end position="467"/>
    </location>
</feature>
<keyword evidence="7 9" id="KW-1133">Transmembrane helix</keyword>
<evidence type="ECO:0000256" key="8">
    <source>
        <dbReference type="ARBA" id="ARBA00023136"/>
    </source>
</evidence>
<feature type="region of interest" description="Disordered" evidence="10">
    <location>
        <begin position="101"/>
        <end position="128"/>
    </location>
</feature>
<evidence type="ECO:0000256" key="10">
    <source>
        <dbReference type="SAM" id="MobiDB-lite"/>
    </source>
</evidence>
<feature type="transmembrane region" description="Helical" evidence="9">
    <location>
        <begin position="143"/>
        <end position="161"/>
    </location>
</feature>
<feature type="transmembrane region" description="Helical" evidence="9">
    <location>
        <begin position="272"/>
        <end position="290"/>
    </location>
</feature>
<dbReference type="Pfam" id="PF06423">
    <property type="entry name" value="GWT1"/>
    <property type="match status" value="1"/>
</dbReference>
<keyword evidence="12" id="KW-1185">Reference proteome</keyword>
<dbReference type="GO" id="GO:0072659">
    <property type="term" value="P:protein localization to plasma membrane"/>
    <property type="evidence" value="ECO:0007669"/>
    <property type="project" value="TreeGrafter"/>
</dbReference>
<comment type="function">
    <text evidence="1">Probable acetyltransferase, which acetylates the inositol ring of phosphatidylinositol during biosynthesis of GPI-anchor.</text>
</comment>
<feature type="transmembrane region" description="Helical" evidence="9">
    <location>
        <begin position="526"/>
        <end position="544"/>
    </location>
</feature>
<dbReference type="GO" id="GO:0006506">
    <property type="term" value="P:GPI anchor biosynthetic process"/>
    <property type="evidence" value="ECO:0007669"/>
    <property type="project" value="UniProtKB-UniPathway"/>
</dbReference>
<evidence type="ECO:0000256" key="1">
    <source>
        <dbReference type="ARBA" id="ARBA00002531"/>
    </source>
</evidence>
<evidence type="ECO:0000256" key="9">
    <source>
        <dbReference type="RuleBase" id="RU280819"/>
    </source>
</evidence>
<feature type="transmembrane region" description="Helical" evidence="9">
    <location>
        <begin position="314"/>
        <end position="335"/>
    </location>
</feature>
<evidence type="ECO:0000313" key="12">
    <source>
        <dbReference type="Proteomes" id="UP000799767"/>
    </source>
</evidence>
<organism evidence="11 12">
    <name type="scientific">Neohortaea acidophila</name>
    <dbReference type="NCBI Taxonomy" id="245834"/>
    <lineage>
        <taxon>Eukaryota</taxon>
        <taxon>Fungi</taxon>
        <taxon>Dikarya</taxon>
        <taxon>Ascomycota</taxon>
        <taxon>Pezizomycotina</taxon>
        <taxon>Dothideomycetes</taxon>
        <taxon>Dothideomycetidae</taxon>
        <taxon>Mycosphaerellales</taxon>
        <taxon>Teratosphaeriaceae</taxon>
        <taxon>Neohortaea</taxon>
    </lineage>
</organism>
<dbReference type="Proteomes" id="UP000799767">
    <property type="component" value="Unassembled WGS sequence"/>
</dbReference>
<comment type="similarity">
    <text evidence="4 9">Belongs to the PIGW family.</text>
</comment>
<evidence type="ECO:0000256" key="3">
    <source>
        <dbReference type="ARBA" id="ARBA00004687"/>
    </source>
</evidence>
<feature type="transmembrane region" description="Helical" evidence="9">
    <location>
        <begin position="213"/>
        <end position="229"/>
    </location>
</feature>
<dbReference type="InterPro" id="IPR009447">
    <property type="entry name" value="PIGW/GWT1"/>
</dbReference>
<dbReference type="UniPathway" id="UPA00196"/>
<keyword evidence="5 9" id="KW-0337">GPI-anchor biosynthesis</keyword>
<evidence type="ECO:0000256" key="5">
    <source>
        <dbReference type="ARBA" id="ARBA00022502"/>
    </source>
</evidence>
<feature type="transmembrane region" description="Helical" evidence="9">
    <location>
        <begin position="249"/>
        <end position="267"/>
    </location>
</feature>
<dbReference type="GeneID" id="54476439"/>
<dbReference type="AlphaFoldDB" id="A0A6A6PTX3"/>
<feature type="transmembrane region" description="Helical" evidence="9">
    <location>
        <begin position="173"/>
        <end position="192"/>
    </location>
</feature>
<comment type="subcellular location">
    <subcellularLocation>
        <location evidence="2 9">Endoplasmic reticulum membrane</location>
        <topology evidence="2 9">Multi-pass membrane protein</topology>
    </subcellularLocation>
</comment>
<evidence type="ECO:0000256" key="4">
    <source>
        <dbReference type="ARBA" id="ARBA00007559"/>
    </source>
</evidence>
<dbReference type="GO" id="GO:0005789">
    <property type="term" value="C:endoplasmic reticulum membrane"/>
    <property type="evidence" value="ECO:0007669"/>
    <property type="project" value="UniProtKB-SubCell"/>
</dbReference>
<dbReference type="PANTHER" id="PTHR20661">
    <property type="entry name" value="PHOSPHATIDYLINOSITOL-GLYCAN BIOSYNTHESIS CLASS W PROTEIN"/>
    <property type="match status" value="1"/>
</dbReference>
<sequence length="553" mass="61203">MDPEYKAAKEASVSLLGGGGMWEINFVTSVAPVAVLLWTFLQTRQSFFTPYTVPAALTDFLLNCCTILFATTMYSSAPQVLLGLLVLPVVATLLQPKAASEQSSKPKAKTDANGKPAEATADELTPDDQDPLPIKPFITTYRGAMMVITCISILAVDFPVFPRRFAKTESFGTSLMDLGVGSFVFAAGTVAARQQLKEKVTGISSFVARFKTAMRHSLPLIILGLARLYTVKGLDYPEHVSEYGVHWNFFFTLALLPPAIAILLPILRFSPAYGLVALIIGICYETALTPDMKSYLILAPRHPDDWLSQNREGVYSFIGYLAIFIAGMGIGTGILPRDPEWGLVIPVRRSDKKDKKENDDPLDEDAEWLASVLDHSAPDAAGAASTTTAKPAEEEENPFKFEYPQGAFFFLLKWSFIWFILTVWLVWTYGPQLFVSRRMANLPYVAWVSAFNTTQLFAFCIIEWLMFPDLYKAPDRQTEARRIQNATSKVLHAFNRNGLALFLLANLLTGGINMSVKTLYMDDISAMVVLVGYIGVLCATALMLDHYDISIKL</sequence>
<keyword evidence="9" id="KW-0012">Acyltransferase</keyword>
<comment type="pathway">
    <text evidence="3 9">Glycolipid biosynthesis; glycosylphosphatidylinositol-anchor biosynthesis.</text>
</comment>
<dbReference type="PIRSF" id="PIRSF017321">
    <property type="entry name" value="GWT1"/>
    <property type="match status" value="1"/>
</dbReference>
<dbReference type="RefSeq" id="XP_033590012.1">
    <property type="nucleotide sequence ID" value="XM_033735437.1"/>
</dbReference>
<comment type="function">
    <text evidence="9">A acetyltransferase, which acetylates the inositol ring of phosphatidylinositol during biosynthesis of GPI-anchor.</text>
</comment>
<evidence type="ECO:0000256" key="7">
    <source>
        <dbReference type="ARBA" id="ARBA00022989"/>
    </source>
</evidence>
<keyword evidence="9" id="KW-0808">Transferase</keyword>
<dbReference type="OrthoDB" id="15270at2759"/>
<keyword evidence="6 9" id="KW-0812">Transmembrane</keyword>
<feature type="transmembrane region" description="Helical" evidence="9">
    <location>
        <begin position="20"/>
        <end position="41"/>
    </location>
</feature>
<reference evidence="11" key="1">
    <citation type="journal article" date="2020" name="Stud. Mycol.">
        <title>101 Dothideomycetes genomes: a test case for predicting lifestyles and emergence of pathogens.</title>
        <authorList>
            <person name="Haridas S."/>
            <person name="Albert R."/>
            <person name="Binder M."/>
            <person name="Bloem J."/>
            <person name="Labutti K."/>
            <person name="Salamov A."/>
            <person name="Andreopoulos B."/>
            <person name="Baker S."/>
            <person name="Barry K."/>
            <person name="Bills G."/>
            <person name="Bluhm B."/>
            <person name="Cannon C."/>
            <person name="Castanera R."/>
            <person name="Culley D."/>
            <person name="Daum C."/>
            <person name="Ezra D."/>
            <person name="Gonzalez J."/>
            <person name="Henrissat B."/>
            <person name="Kuo A."/>
            <person name="Liang C."/>
            <person name="Lipzen A."/>
            <person name="Lutzoni F."/>
            <person name="Magnuson J."/>
            <person name="Mondo S."/>
            <person name="Nolan M."/>
            <person name="Ohm R."/>
            <person name="Pangilinan J."/>
            <person name="Park H.-J."/>
            <person name="Ramirez L."/>
            <person name="Alfaro M."/>
            <person name="Sun H."/>
            <person name="Tritt A."/>
            <person name="Yoshinaga Y."/>
            <person name="Zwiers L.-H."/>
            <person name="Turgeon B."/>
            <person name="Goodwin S."/>
            <person name="Spatafora J."/>
            <person name="Crous P."/>
            <person name="Grigoriev I."/>
        </authorList>
    </citation>
    <scope>NUCLEOTIDE SEQUENCE</scope>
    <source>
        <strain evidence="11">CBS 113389</strain>
    </source>
</reference>